<dbReference type="STRING" id="81972.D7MAM9"/>
<accession>D7MAM9</accession>
<keyword evidence="3" id="KW-1185">Reference proteome</keyword>
<sequence length="104" mass="11946">MSGRQTCSTHPIELSTPPSETTIQIQDDYDELKKAEAIFIALNLPKHSRFYCTCINTLKEQVFWRKNFIDIAESTDEDKLQLLKTITGVLRSNEDMPKQLGLDQ</sequence>
<organism evidence="3">
    <name type="scientific">Arabidopsis lyrata subsp. lyrata</name>
    <name type="common">Lyre-leaved rock-cress</name>
    <dbReference type="NCBI Taxonomy" id="81972"/>
    <lineage>
        <taxon>Eukaryota</taxon>
        <taxon>Viridiplantae</taxon>
        <taxon>Streptophyta</taxon>
        <taxon>Embryophyta</taxon>
        <taxon>Tracheophyta</taxon>
        <taxon>Spermatophyta</taxon>
        <taxon>Magnoliopsida</taxon>
        <taxon>eudicotyledons</taxon>
        <taxon>Gunneridae</taxon>
        <taxon>Pentapetalae</taxon>
        <taxon>rosids</taxon>
        <taxon>malvids</taxon>
        <taxon>Brassicales</taxon>
        <taxon>Brassicaceae</taxon>
        <taxon>Camelineae</taxon>
        <taxon>Arabidopsis</taxon>
    </lineage>
</organism>
<dbReference type="Proteomes" id="UP000008694">
    <property type="component" value="Unassembled WGS sequence"/>
</dbReference>
<feature type="region of interest" description="Disordered" evidence="1">
    <location>
        <begin position="1"/>
        <end position="22"/>
    </location>
</feature>
<evidence type="ECO:0000313" key="3">
    <source>
        <dbReference type="Proteomes" id="UP000008694"/>
    </source>
</evidence>
<evidence type="ECO:0000313" key="2">
    <source>
        <dbReference type="EMBL" id="EFH43209.1"/>
    </source>
</evidence>
<name>D7MAM9_ARALL</name>
<dbReference type="Gramene" id="scaffold_700345.1">
    <property type="protein sequence ID" value="scaffold_700345.1"/>
    <property type="gene ID" value="scaffold_700345.1"/>
</dbReference>
<dbReference type="AlphaFoldDB" id="D7MAM9"/>
<dbReference type="HOGENOM" id="CLU_2253794_0_0_1"/>
<protein>
    <submittedName>
        <fullName evidence="2">Uncharacterized protein</fullName>
    </submittedName>
</protein>
<dbReference type="EMBL" id="GL348719">
    <property type="protein sequence ID" value="EFH43209.1"/>
    <property type="molecule type" value="Genomic_DNA"/>
</dbReference>
<reference evidence="3" key="1">
    <citation type="journal article" date="2011" name="Nat. Genet.">
        <title>The Arabidopsis lyrata genome sequence and the basis of rapid genome size change.</title>
        <authorList>
            <person name="Hu T.T."/>
            <person name="Pattyn P."/>
            <person name="Bakker E.G."/>
            <person name="Cao J."/>
            <person name="Cheng J.-F."/>
            <person name="Clark R.M."/>
            <person name="Fahlgren N."/>
            <person name="Fawcett J.A."/>
            <person name="Grimwood J."/>
            <person name="Gundlach H."/>
            <person name="Haberer G."/>
            <person name="Hollister J.D."/>
            <person name="Ossowski S."/>
            <person name="Ottilar R.P."/>
            <person name="Salamov A.A."/>
            <person name="Schneeberger K."/>
            <person name="Spannagl M."/>
            <person name="Wang X."/>
            <person name="Yang L."/>
            <person name="Nasrallah M.E."/>
            <person name="Bergelson J."/>
            <person name="Carrington J.C."/>
            <person name="Gaut B.S."/>
            <person name="Schmutz J."/>
            <person name="Mayer K.F.X."/>
            <person name="Van de Peer Y."/>
            <person name="Grigoriev I.V."/>
            <person name="Nordborg M."/>
            <person name="Weigel D."/>
            <person name="Guo Y.-L."/>
        </authorList>
    </citation>
    <scope>NUCLEOTIDE SEQUENCE [LARGE SCALE GENOMIC DNA]</scope>
    <source>
        <strain evidence="3">cv. MN47</strain>
    </source>
</reference>
<gene>
    <name evidence="2" type="ORF">ARALYDRAFT_912603</name>
</gene>
<proteinExistence type="predicted"/>
<evidence type="ECO:0000256" key="1">
    <source>
        <dbReference type="SAM" id="MobiDB-lite"/>
    </source>
</evidence>